<feature type="region of interest" description="Disordered" evidence="6">
    <location>
        <begin position="345"/>
        <end position="394"/>
    </location>
</feature>
<feature type="transmembrane region" description="Helical" evidence="7">
    <location>
        <begin position="68"/>
        <end position="89"/>
    </location>
</feature>
<keyword evidence="5 7" id="KW-0472">Membrane</keyword>
<keyword evidence="3 7" id="KW-0812">Transmembrane</keyword>
<feature type="region of interest" description="Disordered" evidence="6">
    <location>
        <begin position="565"/>
        <end position="600"/>
    </location>
</feature>
<protein>
    <recommendedName>
        <fullName evidence="8">Phosphatidic acid phosphatase type 2/haloperoxidase domain-containing protein</fullName>
    </recommendedName>
</protein>
<dbReference type="Proteomes" id="UP000009886">
    <property type="component" value="Unassembled WGS sequence"/>
</dbReference>
<feature type="transmembrane region" description="Helical" evidence="7">
    <location>
        <begin position="435"/>
        <end position="451"/>
    </location>
</feature>
<dbReference type="InterPro" id="IPR000326">
    <property type="entry name" value="PAP2/HPO"/>
</dbReference>
<dbReference type="InterPro" id="IPR036938">
    <property type="entry name" value="PAP2/HPO_sf"/>
</dbReference>
<dbReference type="CDD" id="cd03390">
    <property type="entry name" value="PAP2_containing_1_like"/>
    <property type="match status" value="1"/>
</dbReference>
<feature type="transmembrane region" description="Helical" evidence="7">
    <location>
        <begin position="20"/>
        <end position="39"/>
    </location>
</feature>
<evidence type="ECO:0000256" key="7">
    <source>
        <dbReference type="SAM" id="Phobius"/>
    </source>
</evidence>
<dbReference type="SUPFAM" id="SSF48317">
    <property type="entry name" value="Acid phosphatase/Vanadium-dependent haloperoxidase"/>
    <property type="match status" value="1"/>
</dbReference>
<evidence type="ECO:0000256" key="4">
    <source>
        <dbReference type="ARBA" id="ARBA00022989"/>
    </source>
</evidence>
<name>K9FHL6_PEND1</name>
<proteinExistence type="inferred from homology"/>
<dbReference type="PANTHER" id="PTHR10165">
    <property type="entry name" value="LIPID PHOSPHATE PHOSPHATASE"/>
    <property type="match status" value="1"/>
</dbReference>
<feature type="transmembrane region" description="Helical" evidence="7">
    <location>
        <begin position="532"/>
        <end position="554"/>
    </location>
</feature>
<organism evidence="9 10">
    <name type="scientific">Penicillium digitatum (strain Pd1 / CECT 20795)</name>
    <name type="common">Green mold</name>
    <dbReference type="NCBI Taxonomy" id="1170230"/>
    <lineage>
        <taxon>Eukaryota</taxon>
        <taxon>Fungi</taxon>
        <taxon>Dikarya</taxon>
        <taxon>Ascomycota</taxon>
        <taxon>Pezizomycotina</taxon>
        <taxon>Eurotiomycetes</taxon>
        <taxon>Eurotiomycetidae</taxon>
        <taxon>Eurotiales</taxon>
        <taxon>Aspergillaceae</taxon>
        <taxon>Penicillium</taxon>
    </lineage>
</organism>
<comment type="subcellular location">
    <subcellularLocation>
        <location evidence="1">Membrane</location>
        <topology evidence="1">Multi-pass membrane protein</topology>
    </subcellularLocation>
</comment>
<evidence type="ECO:0000313" key="9">
    <source>
        <dbReference type="EMBL" id="EKV07682.1"/>
    </source>
</evidence>
<feature type="compositionally biased region" description="Basic residues" evidence="6">
    <location>
        <begin position="569"/>
        <end position="592"/>
    </location>
</feature>
<evidence type="ECO:0000256" key="3">
    <source>
        <dbReference type="ARBA" id="ARBA00022692"/>
    </source>
</evidence>
<sequence length="600" mass="66688">MEIPTKLPFSKRRLRPRVVISYVFDYVIIIVCAIGFSILNKVEPFHQHFSLNNISIQYPYAVHERIPMVYALCISAVFPVVLIILYTLVIDGLFSHNKPQDVSSGKRRVRGPHRWKDRLWELNCGILGLLLAQGLAFFITQALKTACGKPRPDLIDRCQPRAGSKDLFPGLSNSTICTGDPALLTDGFRSWPSASFAGLVYTSLWLGGKLHIMDNRGEAWKALLVMVPLLAASLVAVSRIMDARHHPFDVITGSMLGVACGFVAYRQYFPPLSEPWRKGRAYPIRTWGSDPVGPDAVRLTSIKGDSSTALHNAEEEPMGQGMPSSEQARPDASTYLHASNSYVSDDFNRRSHDQDADGGVWSSSEDDVTNGYQMRQGHTMGQNPGAGNHAPQYDPSHAYVSQTQSLAANAEIHIPDPMAYFVNGYLKANQLTPPYILVLFIVSVVAVFWAIDTLIRFTTTKRSAIFVAFVDLIFFGAFIASVYQLRFIANADCASWNGGTVWISLGPFGYYGQRTENPLSLHINKTCAMLKASFALGIMETAFFFWTALIALFMHRSYTPTVVKETTTVRRRSHSSRRGHGSGSHSRHRSSSRRPAPYVV</sequence>
<gene>
    <name evidence="9" type="ORF">PDIP_72740</name>
</gene>
<comment type="similarity">
    <text evidence="2">Belongs to the PA-phosphatase related phosphoesterase family.</text>
</comment>
<dbReference type="PANTHER" id="PTHR10165:SF158">
    <property type="entry name" value="PAP2 DOMAIN PROTEIN (AFU_ORTHOLOGUE AFUA_4G08970)"/>
    <property type="match status" value="1"/>
</dbReference>
<feature type="transmembrane region" description="Helical" evidence="7">
    <location>
        <begin position="463"/>
        <end position="483"/>
    </location>
</feature>
<dbReference type="VEuPathDB" id="FungiDB:PDIP_72740"/>
<evidence type="ECO:0000256" key="1">
    <source>
        <dbReference type="ARBA" id="ARBA00004141"/>
    </source>
</evidence>
<keyword evidence="4 7" id="KW-1133">Transmembrane helix</keyword>
<accession>K9FHL6</accession>
<dbReference type="GO" id="GO:0046839">
    <property type="term" value="P:phospholipid dephosphorylation"/>
    <property type="evidence" value="ECO:0007669"/>
    <property type="project" value="TreeGrafter"/>
</dbReference>
<feature type="compositionally biased region" description="Basic and acidic residues" evidence="6">
    <location>
        <begin position="346"/>
        <end position="355"/>
    </location>
</feature>
<dbReference type="AlphaFoldDB" id="K9FHL6"/>
<evidence type="ECO:0000259" key="8">
    <source>
        <dbReference type="SMART" id="SM00014"/>
    </source>
</evidence>
<feature type="transmembrane region" description="Helical" evidence="7">
    <location>
        <begin position="120"/>
        <end position="143"/>
    </location>
</feature>
<feature type="transmembrane region" description="Helical" evidence="7">
    <location>
        <begin position="495"/>
        <end position="512"/>
    </location>
</feature>
<reference evidence="10" key="1">
    <citation type="journal article" date="2012" name="BMC Genomics">
        <title>Genome sequence of the necrotrophic fungus Penicillium digitatum, the main postharvest pathogen of citrus.</title>
        <authorList>
            <person name="Marcet-Houben M."/>
            <person name="Ballester A.-R."/>
            <person name="de la Fuente B."/>
            <person name="Harries E."/>
            <person name="Marcos J.F."/>
            <person name="Gonzalez-Candelas L."/>
            <person name="Gabaldon T."/>
        </authorList>
    </citation>
    <scope>NUCLEOTIDE SEQUENCE [LARGE SCALE GENOMIC DNA]</scope>
    <source>
        <strain evidence="10">Pd1 / CECT 20795</strain>
    </source>
</reference>
<evidence type="ECO:0000256" key="5">
    <source>
        <dbReference type="ARBA" id="ARBA00023136"/>
    </source>
</evidence>
<dbReference type="HOGENOM" id="CLU_021458_9_0_1"/>
<dbReference type="GO" id="GO:0008195">
    <property type="term" value="F:phosphatidate phosphatase activity"/>
    <property type="evidence" value="ECO:0007669"/>
    <property type="project" value="TreeGrafter"/>
</dbReference>
<dbReference type="GO" id="GO:0006644">
    <property type="term" value="P:phospholipid metabolic process"/>
    <property type="evidence" value="ECO:0007669"/>
    <property type="project" value="InterPro"/>
</dbReference>
<dbReference type="Pfam" id="PF01569">
    <property type="entry name" value="PAP2"/>
    <property type="match status" value="1"/>
</dbReference>
<evidence type="ECO:0000313" key="10">
    <source>
        <dbReference type="Proteomes" id="UP000009886"/>
    </source>
</evidence>
<dbReference type="SMART" id="SM00014">
    <property type="entry name" value="acidPPc"/>
    <property type="match status" value="1"/>
</dbReference>
<dbReference type="OrthoDB" id="8907274at2759"/>
<evidence type="ECO:0000256" key="2">
    <source>
        <dbReference type="ARBA" id="ARBA00008816"/>
    </source>
</evidence>
<dbReference type="KEGG" id="pdp:PDIP_72740"/>
<dbReference type="Gene3D" id="1.20.144.10">
    <property type="entry name" value="Phosphatidic acid phosphatase type 2/haloperoxidase"/>
    <property type="match status" value="1"/>
</dbReference>
<dbReference type="EMBL" id="AKCU01000455">
    <property type="protein sequence ID" value="EKV07682.1"/>
    <property type="molecule type" value="Genomic_DNA"/>
</dbReference>
<evidence type="ECO:0000256" key="6">
    <source>
        <dbReference type="SAM" id="MobiDB-lite"/>
    </source>
</evidence>
<dbReference type="InterPro" id="IPR043216">
    <property type="entry name" value="PAP-like"/>
</dbReference>
<feature type="domain" description="Phosphatidic acid phosphatase type 2/haloperoxidase" evidence="8">
    <location>
        <begin position="126"/>
        <end position="265"/>
    </location>
</feature>
<dbReference type="GO" id="GO:0016020">
    <property type="term" value="C:membrane"/>
    <property type="evidence" value="ECO:0007669"/>
    <property type="project" value="UniProtKB-SubCell"/>
</dbReference>
<comment type="caution">
    <text evidence="9">The sequence shown here is derived from an EMBL/GenBank/DDBJ whole genome shotgun (WGS) entry which is preliminary data.</text>
</comment>